<feature type="chain" id="PRO_5041309242" description="Rhodanese domain-containing protein" evidence="1">
    <location>
        <begin position="19"/>
        <end position="507"/>
    </location>
</feature>
<evidence type="ECO:0000256" key="1">
    <source>
        <dbReference type="SAM" id="SignalP"/>
    </source>
</evidence>
<dbReference type="Gene3D" id="2.60.40.1180">
    <property type="entry name" value="Golgi alpha-mannosidase II"/>
    <property type="match status" value="1"/>
</dbReference>
<reference evidence="3" key="1">
    <citation type="submission" date="2022-01" db="EMBL/GenBank/DDBJ databases">
        <title>Novel bile acid biosynthetic pathways are enriched in the microbiome of centenarians.</title>
        <authorList>
            <person name="Sato Y."/>
            <person name="Atarashi K."/>
            <person name="Plichta R.D."/>
            <person name="Arai Y."/>
            <person name="Sasajima S."/>
            <person name="Kearney M.S."/>
            <person name="Suda W."/>
            <person name="Takeshita K."/>
            <person name="Sasaki T."/>
            <person name="Okamoto S."/>
            <person name="Skelly N.A."/>
            <person name="Okamura Y."/>
            <person name="Vlamakis H."/>
            <person name="Li Y."/>
            <person name="Tanoue T."/>
            <person name="Takei H."/>
            <person name="Nittono H."/>
            <person name="Narushima S."/>
            <person name="Irie J."/>
            <person name="Itoh H."/>
            <person name="Moriya K."/>
            <person name="Sugiura Y."/>
            <person name="Suematsu M."/>
            <person name="Moritoki N."/>
            <person name="Shibata S."/>
            <person name="Littman R.D."/>
            <person name="Fischbach A.M."/>
            <person name="Uwamino Y."/>
            <person name="Inoue T."/>
            <person name="Honda A."/>
            <person name="Hattori M."/>
            <person name="Murai T."/>
            <person name="Xavier J.R."/>
            <person name="Hirose N."/>
            <person name="Honda K."/>
        </authorList>
    </citation>
    <scope>NUCLEOTIDE SEQUENCE</scope>
    <source>
        <strain evidence="3">CE91-St16</strain>
    </source>
</reference>
<dbReference type="Gene3D" id="3.20.20.80">
    <property type="entry name" value="Glycosidases"/>
    <property type="match status" value="1"/>
</dbReference>
<sequence>MRKIILFLLLFVSAAASGSARRQIRVDLSAPGKPLADRPVGVNLFMLMDHDRGERRARPMWKALRDLGVRSVRFNEGEYGDWYIFTHPDSVYLLTRPGAKLYPRLIDIKSRGIDGKLTDIGAEPRYGGYPLNCEGFRPTVDFNDFIRMCRKAGVDDPTIIIPTLPVDWTAAKAFYPTREDMVKLAAAMVRYANVVCKCGFRFWEIGNEHYWENRDDPRDTVWAARCASLALEMARAMKAEDPTIEIGVNGFTAPWLETLLTYAGGNGRLIDYADNIVPHQYAKAELIGSYELYKASAEYPLHEVDEVVGFLDRPDAPDASLRDRLKIQVTEASSFMPGKKAHRVDNVAWVSLANFEHLGYILAAPKVEYTHFWATHWTDDETYWSALKMDNRLAPMGWGVKLWNDNLLDTFWKADLRSSAVRCYASADNSGERLALFLVNRLDSAQECCVELAGYGGAPEFRTSGIWAAHPDDRDFRMQKSGRGVAEDGRFCLTLQPLSVTVVRFGK</sequence>
<dbReference type="AlphaFoldDB" id="A0AA37KPU7"/>
<feature type="domain" description="Rhodanese" evidence="2">
    <location>
        <begin position="50"/>
        <end position="91"/>
    </location>
</feature>
<evidence type="ECO:0000313" key="3">
    <source>
        <dbReference type="EMBL" id="GKI19982.1"/>
    </source>
</evidence>
<dbReference type="EMBL" id="BQOL01000002">
    <property type="protein sequence ID" value="GKI19982.1"/>
    <property type="molecule type" value="Genomic_DNA"/>
</dbReference>
<organism evidence="3 4">
    <name type="scientific">Alistipes finegoldii</name>
    <dbReference type="NCBI Taxonomy" id="214856"/>
    <lineage>
        <taxon>Bacteria</taxon>
        <taxon>Pseudomonadati</taxon>
        <taxon>Bacteroidota</taxon>
        <taxon>Bacteroidia</taxon>
        <taxon>Bacteroidales</taxon>
        <taxon>Rikenellaceae</taxon>
        <taxon>Alistipes</taxon>
    </lineage>
</organism>
<evidence type="ECO:0000313" key="4">
    <source>
        <dbReference type="Proteomes" id="UP001055105"/>
    </source>
</evidence>
<comment type="caution">
    <text evidence="3">The sequence shown here is derived from an EMBL/GenBank/DDBJ whole genome shotgun (WGS) entry which is preliminary data.</text>
</comment>
<evidence type="ECO:0000259" key="2">
    <source>
        <dbReference type="PROSITE" id="PS50206"/>
    </source>
</evidence>
<dbReference type="SUPFAM" id="SSF51445">
    <property type="entry name" value="(Trans)glycosidases"/>
    <property type="match status" value="1"/>
</dbReference>
<dbReference type="InterPro" id="IPR013780">
    <property type="entry name" value="Glyco_hydro_b"/>
</dbReference>
<dbReference type="RefSeq" id="WP_244076916.1">
    <property type="nucleotide sequence ID" value="NZ_AP025581.1"/>
</dbReference>
<dbReference type="Proteomes" id="UP001055105">
    <property type="component" value="Unassembled WGS sequence"/>
</dbReference>
<protein>
    <recommendedName>
        <fullName evidence="2">Rhodanese domain-containing protein</fullName>
    </recommendedName>
</protein>
<proteinExistence type="predicted"/>
<dbReference type="PROSITE" id="PS50206">
    <property type="entry name" value="RHODANESE_3"/>
    <property type="match status" value="1"/>
</dbReference>
<feature type="signal peptide" evidence="1">
    <location>
        <begin position="1"/>
        <end position="18"/>
    </location>
</feature>
<dbReference type="InterPro" id="IPR001763">
    <property type="entry name" value="Rhodanese-like_dom"/>
</dbReference>
<name>A0AA37KPU7_9BACT</name>
<accession>A0AA37KPU7</accession>
<keyword evidence="1" id="KW-0732">Signal</keyword>
<gene>
    <name evidence="3" type="ORF">CE91St16_28900</name>
</gene>
<dbReference type="InterPro" id="IPR017853">
    <property type="entry name" value="GH"/>
</dbReference>